<protein>
    <submittedName>
        <fullName evidence="1">Uncharacterized protein</fullName>
    </submittedName>
</protein>
<evidence type="ECO:0000313" key="1">
    <source>
        <dbReference type="EMBL" id="CAC5412953.1"/>
    </source>
</evidence>
<organism evidence="1 2">
    <name type="scientific">Mytilus coruscus</name>
    <name type="common">Sea mussel</name>
    <dbReference type="NCBI Taxonomy" id="42192"/>
    <lineage>
        <taxon>Eukaryota</taxon>
        <taxon>Metazoa</taxon>
        <taxon>Spiralia</taxon>
        <taxon>Lophotrochozoa</taxon>
        <taxon>Mollusca</taxon>
        <taxon>Bivalvia</taxon>
        <taxon>Autobranchia</taxon>
        <taxon>Pteriomorphia</taxon>
        <taxon>Mytilida</taxon>
        <taxon>Mytiloidea</taxon>
        <taxon>Mytilidae</taxon>
        <taxon>Mytilinae</taxon>
        <taxon>Mytilus</taxon>
    </lineage>
</organism>
<dbReference type="Proteomes" id="UP000507470">
    <property type="component" value="Unassembled WGS sequence"/>
</dbReference>
<evidence type="ECO:0000313" key="2">
    <source>
        <dbReference type="Proteomes" id="UP000507470"/>
    </source>
</evidence>
<reference evidence="1 2" key="1">
    <citation type="submission" date="2020-06" db="EMBL/GenBank/DDBJ databases">
        <authorList>
            <person name="Li R."/>
            <person name="Bekaert M."/>
        </authorList>
    </citation>
    <scope>NUCLEOTIDE SEQUENCE [LARGE SCALE GENOMIC DNA]</scope>
    <source>
        <strain evidence="2">wild</strain>
    </source>
</reference>
<accession>A0A6J8DYW6</accession>
<dbReference type="EMBL" id="CACVKT020008119">
    <property type="protein sequence ID" value="CAC5412953.1"/>
    <property type="molecule type" value="Genomic_DNA"/>
</dbReference>
<dbReference type="AlphaFoldDB" id="A0A6J8DYW6"/>
<proteinExistence type="predicted"/>
<name>A0A6J8DYW6_MYTCO</name>
<sequence>MNEMPIPLDIIYQIDDGDGIESSLAKTEAKYHESCKLLFNNTKLEMARKRLCSTGESNYDQARRRWLLAGLEPVTMKGSTDSIACCCLIIICVTMIHSTLSVEILDSNNVEDGGQQELEYDLPVSPSKRERKIMRFSSLRELLQALKPRSWSNNYFRLYKQF</sequence>
<gene>
    <name evidence="1" type="ORF">MCOR_45917</name>
</gene>
<keyword evidence="2" id="KW-1185">Reference proteome</keyword>